<proteinExistence type="predicted"/>
<dbReference type="EMBL" id="BPQB01000028">
    <property type="protein sequence ID" value="GJE92795.1"/>
    <property type="molecule type" value="Genomic_DNA"/>
</dbReference>
<comment type="caution">
    <text evidence="1">The sequence shown here is derived from an EMBL/GenBank/DDBJ whole genome shotgun (WGS) entry which is preliminary data.</text>
</comment>
<organism evidence="1 2">
    <name type="scientific">Phanerochaete sordida</name>
    <dbReference type="NCBI Taxonomy" id="48140"/>
    <lineage>
        <taxon>Eukaryota</taxon>
        <taxon>Fungi</taxon>
        <taxon>Dikarya</taxon>
        <taxon>Basidiomycota</taxon>
        <taxon>Agaricomycotina</taxon>
        <taxon>Agaricomycetes</taxon>
        <taxon>Polyporales</taxon>
        <taxon>Phanerochaetaceae</taxon>
        <taxon>Phanerochaete</taxon>
    </lineage>
</organism>
<accession>A0A9P3GDK6</accession>
<sequence length="310" mass="34777">MTSLQKLPSYDDVQREHDLKASFAHVTRDHEEIQKLFTRVAAQLESTPKIGEDHELTMEWEGLLRRHRKLYRDSQLNASQCASFLNNYATILVPLSEGLMTPDDKKFMINKFIEAIPVHQESARKISAQFHDLAKHVEVFPTKVSSYLRQQADKGNFLTFFWAGVEDLCMSIWNALQALLNAIIKVFHNMLSRVGAIRFTCGPFVNVDVIMTQAQDEAPQLSTAKGATDATVSAAVKEDSREIADKLSGFEDAWHMVRLACRDLIDNVELAAGMSGTDGAVDAYLKPAEIVYYPLVHCLRSYAAGKSPLE</sequence>
<evidence type="ECO:0000313" key="1">
    <source>
        <dbReference type="EMBL" id="GJE92795.1"/>
    </source>
</evidence>
<reference evidence="1 2" key="1">
    <citation type="submission" date="2021-08" db="EMBL/GenBank/DDBJ databases">
        <title>Draft Genome Sequence of Phanerochaete sordida strain YK-624.</title>
        <authorList>
            <person name="Mori T."/>
            <person name="Dohra H."/>
            <person name="Suzuki T."/>
            <person name="Kawagishi H."/>
            <person name="Hirai H."/>
        </authorList>
    </citation>
    <scope>NUCLEOTIDE SEQUENCE [LARGE SCALE GENOMIC DNA]</scope>
    <source>
        <strain evidence="1 2">YK-624</strain>
    </source>
</reference>
<evidence type="ECO:0000313" key="2">
    <source>
        <dbReference type="Proteomes" id="UP000703269"/>
    </source>
</evidence>
<protein>
    <submittedName>
        <fullName evidence="1">Uncharacterized protein</fullName>
    </submittedName>
</protein>
<dbReference type="Proteomes" id="UP000703269">
    <property type="component" value="Unassembled WGS sequence"/>
</dbReference>
<dbReference type="AlphaFoldDB" id="A0A9P3GDK6"/>
<gene>
    <name evidence="1" type="ORF">PsYK624_089520</name>
</gene>
<name>A0A9P3GDK6_9APHY</name>
<keyword evidence="2" id="KW-1185">Reference proteome</keyword>
<dbReference type="OrthoDB" id="2771500at2759"/>